<feature type="compositionally biased region" description="Polar residues" evidence="4">
    <location>
        <begin position="1"/>
        <end position="14"/>
    </location>
</feature>
<dbReference type="InterPro" id="IPR051912">
    <property type="entry name" value="Alkylbase_DNA_Glycosylase/TA"/>
</dbReference>
<comment type="caution">
    <text evidence="6">The sequence shown here is derived from an EMBL/GenBank/DDBJ whole genome shotgun (WGS) entry which is preliminary data.</text>
</comment>
<dbReference type="GO" id="GO:0032131">
    <property type="term" value="F:alkylated DNA binding"/>
    <property type="evidence" value="ECO:0007669"/>
    <property type="project" value="TreeGrafter"/>
</dbReference>
<evidence type="ECO:0000256" key="1">
    <source>
        <dbReference type="ARBA" id="ARBA00010817"/>
    </source>
</evidence>
<evidence type="ECO:0000256" key="3">
    <source>
        <dbReference type="ARBA" id="ARBA00023204"/>
    </source>
</evidence>
<dbReference type="PANTHER" id="PTHR43003">
    <property type="entry name" value="DNA-3-METHYLADENINE GLYCOSYLASE"/>
    <property type="match status" value="1"/>
</dbReference>
<dbReference type="Gene3D" id="1.10.1670.40">
    <property type="match status" value="1"/>
</dbReference>
<feature type="domain" description="HhH-GPD" evidence="5">
    <location>
        <begin position="144"/>
        <end position="303"/>
    </location>
</feature>
<organism evidence="6 7">
    <name type="scientific">Antrodiella citrinella</name>
    <dbReference type="NCBI Taxonomy" id="2447956"/>
    <lineage>
        <taxon>Eukaryota</taxon>
        <taxon>Fungi</taxon>
        <taxon>Dikarya</taxon>
        <taxon>Basidiomycota</taxon>
        <taxon>Agaricomycotina</taxon>
        <taxon>Agaricomycetes</taxon>
        <taxon>Polyporales</taxon>
        <taxon>Steccherinaceae</taxon>
        <taxon>Antrodiella</taxon>
    </lineage>
</organism>
<dbReference type="Gene3D" id="1.10.340.30">
    <property type="entry name" value="Hypothetical protein, domain 2"/>
    <property type="match status" value="1"/>
</dbReference>
<dbReference type="Pfam" id="PF00730">
    <property type="entry name" value="HhH-GPD"/>
    <property type="match status" value="1"/>
</dbReference>
<evidence type="ECO:0000313" key="7">
    <source>
        <dbReference type="Proteomes" id="UP000308730"/>
    </source>
</evidence>
<dbReference type="EMBL" id="SGPM01000220">
    <property type="protein sequence ID" value="THH27849.1"/>
    <property type="molecule type" value="Genomic_DNA"/>
</dbReference>
<feature type="compositionally biased region" description="Low complexity" evidence="4">
    <location>
        <begin position="302"/>
        <end position="327"/>
    </location>
</feature>
<dbReference type="GO" id="GO:0005634">
    <property type="term" value="C:nucleus"/>
    <property type="evidence" value="ECO:0007669"/>
    <property type="project" value="TreeGrafter"/>
</dbReference>
<gene>
    <name evidence="6" type="ORF">EUX98_g6343</name>
</gene>
<dbReference type="GO" id="GO:0032993">
    <property type="term" value="C:protein-DNA complex"/>
    <property type="evidence" value="ECO:0007669"/>
    <property type="project" value="TreeGrafter"/>
</dbReference>
<dbReference type="CDD" id="cd00056">
    <property type="entry name" value="ENDO3c"/>
    <property type="match status" value="1"/>
</dbReference>
<feature type="region of interest" description="Disordered" evidence="4">
    <location>
        <begin position="1"/>
        <end position="60"/>
    </location>
</feature>
<keyword evidence="2" id="KW-0227">DNA damage</keyword>
<evidence type="ECO:0000259" key="5">
    <source>
        <dbReference type="SMART" id="SM00478"/>
    </source>
</evidence>
<evidence type="ECO:0000256" key="4">
    <source>
        <dbReference type="SAM" id="MobiDB-lite"/>
    </source>
</evidence>
<dbReference type="OrthoDB" id="415889at2759"/>
<dbReference type="FunFam" id="1.10.340.30:FF:000004">
    <property type="entry name" value="DNA-3-methyladenine glycosylase II"/>
    <property type="match status" value="1"/>
</dbReference>
<dbReference type="GO" id="GO:0008725">
    <property type="term" value="F:DNA-3-methyladenine glycosylase activity"/>
    <property type="evidence" value="ECO:0007669"/>
    <property type="project" value="TreeGrafter"/>
</dbReference>
<protein>
    <recommendedName>
        <fullName evidence="5">HhH-GPD domain-containing protein</fullName>
    </recommendedName>
</protein>
<proteinExistence type="inferred from homology"/>
<dbReference type="AlphaFoldDB" id="A0A4S4MPI5"/>
<feature type="region of interest" description="Disordered" evidence="4">
    <location>
        <begin position="287"/>
        <end position="366"/>
    </location>
</feature>
<dbReference type="InterPro" id="IPR011257">
    <property type="entry name" value="DNA_glycosylase"/>
</dbReference>
<dbReference type="GO" id="GO:0006307">
    <property type="term" value="P:DNA alkylation repair"/>
    <property type="evidence" value="ECO:0007669"/>
    <property type="project" value="TreeGrafter"/>
</dbReference>
<accession>A0A4S4MPI5</accession>
<evidence type="ECO:0000313" key="6">
    <source>
        <dbReference type="EMBL" id="THH27849.1"/>
    </source>
</evidence>
<evidence type="ECO:0000256" key="2">
    <source>
        <dbReference type="ARBA" id="ARBA00022763"/>
    </source>
</evidence>
<dbReference type="GO" id="GO:0006285">
    <property type="term" value="P:base-excision repair, AP site formation"/>
    <property type="evidence" value="ECO:0007669"/>
    <property type="project" value="TreeGrafter"/>
</dbReference>
<reference evidence="6 7" key="1">
    <citation type="submission" date="2019-02" db="EMBL/GenBank/DDBJ databases">
        <title>Genome sequencing of the rare red list fungi Antrodiella citrinella (Flaviporus citrinellus).</title>
        <authorList>
            <person name="Buettner E."/>
            <person name="Kellner H."/>
        </authorList>
    </citation>
    <scope>NUCLEOTIDE SEQUENCE [LARGE SCALE GENOMIC DNA]</scope>
    <source>
        <strain evidence="6 7">DSM 108506</strain>
    </source>
</reference>
<dbReference type="SMART" id="SM00478">
    <property type="entry name" value="ENDO3c"/>
    <property type="match status" value="1"/>
</dbReference>
<name>A0A4S4MPI5_9APHY</name>
<sequence>MPVTRSASRSSVMSIENLVDTPVAQAEEAPVTTTRKGKRKASESPRNAPRKKATGKAQDDVKPEMKLITPDEASSSGLMLPPVPVPNQSRTLVPAILSFSFENAKKHLVRADPRFEDIFERMRCKPFEHLEQFDPFSTLASSILGQQISWKAARSIKHRFIRLFNPALPEKPDDYNMVDYFPTAREVAKMDVPTLRTAGLSERKAEYVLDLAARFADGRLTTEKLLEANDEDLYEMLIAVRGIGRWTVDMFAIFSLRRPDILPVGDLGVQRGVVRWFLARHSPDFNIDLSPDKLPQNPDSGSQTPSTPSMAASTSSQSQSQSQDPDAVPSLGGYTDTSSLLPVPVDTEKEEEGEPDGLPIPFTPSINKTLNMRVTKTGEPVQPPEPLPVGMTVAMLKGRLDPKKKVKWV</sequence>
<dbReference type="GO" id="GO:0043916">
    <property type="term" value="F:DNA-7-methylguanine glycosylase activity"/>
    <property type="evidence" value="ECO:0007669"/>
    <property type="project" value="TreeGrafter"/>
</dbReference>
<comment type="similarity">
    <text evidence="1">Belongs to the alkylbase DNA glycosidase AlkA family.</text>
</comment>
<dbReference type="PANTHER" id="PTHR43003:SF5">
    <property type="entry name" value="DNA-3-METHYLADENINE GLYCOSYLASE"/>
    <property type="match status" value="1"/>
</dbReference>
<dbReference type="Proteomes" id="UP000308730">
    <property type="component" value="Unassembled WGS sequence"/>
</dbReference>
<dbReference type="SUPFAM" id="SSF48150">
    <property type="entry name" value="DNA-glycosylase"/>
    <property type="match status" value="1"/>
</dbReference>
<keyword evidence="7" id="KW-1185">Reference proteome</keyword>
<dbReference type="InterPro" id="IPR003265">
    <property type="entry name" value="HhH-GPD_domain"/>
</dbReference>
<keyword evidence="3" id="KW-0234">DNA repair</keyword>